<dbReference type="Proteomes" id="UP001159405">
    <property type="component" value="Unassembled WGS sequence"/>
</dbReference>
<accession>A0ABN8PCG6</accession>
<evidence type="ECO:0000313" key="2">
    <source>
        <dbReference type="EMBL" id="CAH3137977.1"/>
    </source>
</evidence>
<evidence type="ECO:0000313" key="3">
    <source>
        <dbReference type="Proteomes" id="UP001159405"/>
    </source>
</evidence>
<sequence>MLSPLPQSSVIWIGSQTTSTNDHQLSQTCRVMMKGVQDDANHGEEAESANNVEDSLEYEETSSEDDLQSETSVSPAANDCHPNRSSKQKGKSTTKRPWASNARKAKDSDIDMALLKTATSLADRLLQPEQPKKSRTVEEEDEDAIYCQSLANSTGKNNGFPLSDILGLRNLPVHVKGYVRLQIEQLMYQVQFSDHPVAGISSGMFPGISTGMTYQRPEYTHLQPL</sequence>
<feature type="region of interest" description="Disordered" evidence="1">
    <location>
        <begin position="39"/>
        <end position="105"/>
    </location>
</feature>
<feature type="compositionally biased region" description="Acidic residues" evidence="1">
    <location>
        <begin position="54"/>
        <end position="68"/>
    </location>
</feature>
<proteinExistence type="predicted"/>
<comment type="caution">
    <text evidence="2">The sequence shown here is derived from an EMBL/GenBank/DDBJ whole genome shotgun (WGS) entry which is preliminary data.</text>
</comment>
<feature type="compositionally biased region" description="Basic residues" evidence="1">
    <location>
        <begin position="84"/>
        <end position="94"/>
    </location>
</feature>
<dbReference type="EMBL" id="CALNXK010000060">
    <property type="protein sequence ID" value="CAH3137977.1"/>
    <property type="molecule type" value="Genomic_DNA"/>
</dbReference>
<reference evidence="2 3" key="1">
    <citation type="submission" date="2022-05" db="EMBL/GenBank/DDBJ databases">
        <authorList>
            <consortium name="Genoscope - CEA"/>
            <person name="William W."/>
        </authorList>
    </citation>
    <scope>NUCLEOTIDE SEQUENCE [LARGE SCALE GENOMIC DNA]</scope>
</reference>
<keyword evidence="3" id="KW-1185">Reference proteome</keyword>
<gene>
    <name evidence="2" type="ORF">PLOB_00039868</name>
</gene>
<evidence type="ECO:0000256" key="1">
    <source>
        <dbReference type="SAM" id="MobiDB-lite"/>
    </source>
</evidence>
<organism evidence="2 3">
    <name type="scientific">Porites lobata</name>
    <dbReference type="NCBI Taxonomy" id="104759"/>
    <lineage>
        <taxon>Eukaryota</taxon>
        <taxon>Metazoa</taxon>
        <taxon>Cnidaria</taxon>
        <taxon>Anthozoa</taxon>
        <taxon>Hexacorallia</taxon>
        <taxon>Scleractinia</taxon>
        <taxon>Fungiina</taxon>
        <taxon>Poritidae</taxon>
        <taxon>Porites</taxon>
    </lineage>
</organism>
<protein>
    <submittedName>
        <fullName evidence="2">Uncharacterized protein</fullName>
    </submittedName>
</protein>
<name>A0ABN8PCG6_9CNID</name>